<evidence type="ECO:0000313" key="3">
    <source>
        <dbReference type="Proteomes" id="UP000236454"/>
    </source>
</evidence>
<dbReference type="RefSeq" id="WP_090247241.1">
    <property type="nucleotide sequence ID" value="NZ_FPAS01000001.1"/>
</dbReference>
<organism evidence="2 3">
    <name type="scientific">Lishizhenia tianjinensis</name>
    <dbReference type="NCBI Taxonomy" id="477690"/>
    <lineage>
        <taxon>Bacteria</taxon>
        <taxon>Pseudomonadati</taxon>
        <taxon>Bacteroidota</taxon>
        <taxon>Flavobacteriia</taxon>
        <taxon>Flavobacteriales</taxon>
        <taxon>Crocinitomicaceae</taxon>
        <taxon>Lishizhenia</taxon>
    </lineage>
</organism>
<dbReference type="Gene3D" id="3.40.250.10">
    <property type="entry name" value="Rhodanese-like domain"/>
    <property type="match status" value="1"/>
</dbReference>
<proteinExistence type="predicted"/>
<gene>
    <name evidence="2" type="ORF">SAMN05216474_1074</name>
</gene>
<dbReference type="PANTHER" id="PTHR43031:SF1">
    <property type="entry name" value="PYRIDINE NUCLEOTIDE-DISULPHIDE OXIDOREDUCTASE"/>
    <property type="match status" value="1"/>
</dbReference>
<dbReference type="STRING" id="477690.SAMN05216474_1074"/>
<name>A0A1I6YPS6_9FLAO</name>
<dbReference type="SMART" id="SM00450">
    <property type="entry name" value="RHOD"/>
    <property type="match status" value="1"/>
</dbReference>
<dbReference type="SUPFAM" id="SSF52821">
    <property type="entry name" value="Rhodanese/Cell cycle control phosphatase"/>
    <property type="match status" value="1"/>
</dbReference>
<sequence length="103" mass="11371">MKNLSVNEWREAAAQDEHAVILDVRSPGECMEGIVEGAIQMNLMDTAAFIQGIDSLDKSKNYYVYCRSGNRSGQACMLMETKGLNAINMAGGMMAWPYETVMP</sequence>
<dbReference type="EMBL" id="FPAS01000001">
    <property type="protein sequence ID" value="SFT52435.1"/>
    <property type="molecule type" value="Genomic_DNA"/>
</dbReference>
<dbReference type="GO" id="GO:0016740">
    <property type="term" value="F:transferase activity"/>
    <property type="evidence" value="ECO:0007669"/>
    <property type="project" value="UniProtKB-KW"/>
</dbReference>
<reference evidence="2 3" key="1">
    <citation type="submission" date="2016-10" db="EMBL/GenBank/DDBJ databases">
        <authorList>
            <person name="de Groot N.N."/>
        </authorList>
    </citation>
    <scope>NUCLEOTIDE SEQUENCE [LARGE SCALE GENOMIC DNA]</scope>
    <source>
        <strain evidence="2 3">CGMCC 1.7005</strain>
    </source>
</reference>
<dbReference type="InterPro" id="IPR036873">
    <property type="entry name" value="Rhodanese-like_dom_sf"/>
</dbReference>
<accession>A0A1I6YPS6</accession>
<dbReference type="InterPro" id="IPR050229">
    <property type="entry name" value="GlpE_sulfurtransferase"/>
</dbReference>
<feature type="domain" description="Rhodanese" evidence="1">
    <location>
        <begin position="15"/>
        <end position="102"/>
    </location>
</feature>
<evidence type="ECO:0000313" key="2">
    <source>
        <dbReference type="EMBL" id="SFT52435.1"/>
    </source>
</evidence>
<dbReference type="OrthoDB" id="9808735at2"/>
<dbReference type="CDD" id="cd00158">
    <property type="entry name" value="RHOD"/>
    <property type="match status" value="1"/>
</dbReference>
<protein>
    <submittedName>
        <fullName evidence="2">Rhodanese-related sulfurtransferase</fullName>
    </submittedName>
</protein>
<dbReference type="Proteomes" id="UP000236454">
    <property type="component" value="Unassembled WGS sequence"/>
</dbReference>
<keyword evidence="3" id="KW-1185">Reference proteome</keyword>
<dbReference type="InterPro" id="IPR001763">
    <property type="entry name" value="Rhodanese-like_dom"/>
</dbReference>
<keyword evidence="2" id="KW-0808">Transferase</keyword>
<dbReference type="PROSITE" id="PS50206">
    <property type="entry name" value="RHODANESE_3"/>
    <property type="match status" value="1"/>
</dbReference>
<dbReference type="PANTHER" id="PTHR43031">
    <property type="entry name" value="FAD-DEPENDENT OXIDOREDUCTASE"/>
    <property type="match status" value="1"/>
</dbReference>
<dbReference type="AlphaFoldDB" id="A0A1I6YPS6"/>
<evidence type="ECO:0000259" key="1">
    <source>
        <dbReference type="PROSITE" id="PS50206"/>
    </source>
</evidence>
<dbReference type="Pfam" id="PF00581">
    <property type="entry name" value="Rhodanese"/>
    <property type="match status" value="1"/>
</dbReference>